<keyword evidence="1" id="KW-0812">Transmembrane</keyword>
<reference evidence="3 6" key="2">
    <citation type="submission" date="2019-07" db="EMBL/GenBank/DDBJ databases">
        <title>Whole genome shotgun sequence of Halolactibacillus miurensis NBRC 100873.</title>
        <authorList>
            <person name="Hosoyama A."/>
            <person name="Uohara A."/>
            <person name="Ohji S."/>
            <person name="Ichikawa N."/>
        </authorList>
    </citation>
    <scope>NUCLEOTIDE SEQUENCE [LARGE SCALE GENOMIC DNA]</scope>
    <source>
        <strain evidence="3 6">NBRC 100873</strain>
    </source>
</reference>
<keyword evidence="1" id="KW-0472">Membrane</keyword>
<feature type="domain" description="Helix-hairpin-helix DNA-binding motif class 1" evidence="2">
    <location>
        <begin position="188"/>
        <end position="207"/>
    </location>
</feature>
<reference evidence="4 5" key="1">
    <citation type="submission" date="2016-10" db="EMBL/GenBank/DDBJ databases">
        <authorList>
            <person name="de Groot N.N."/>
        </authorList>
    </citation>
    <scope>NUCLEOTIDE SEQUENCE [LARGE SCALE GENOMIC DNA]</scope>
    <source>
        <strain evidence="4 5">DSM 17074</strain>
    </source>
</reference>
<dbReference type="GO" id="GO:0006281">
    <property type="term" value="P:DNA repair"/>
    <property type="evidence" value="ECO:0007669"/>
    <property type="project" value="InterPro"/>
</dbReference>
<gene>
    <name evidence="3" type="primary">comEA</name>
    <name evidence="3" type="ORF">HMI01_07190</name>
    <name evidence="4" type="ORF">SAMN05421668_10298</name>
</gene>
<dbReference type="STRING" id="306541.SAMN05421668_10298"/>
<evidence type="ECO:0000259" key="2">
    <source>
        <dbReference type="SMART" id="SM00278"/>
    </source>
</evidence>
<dbReference type="PANTHER" id="PTHR21180">
    <property type="entry name" value="ENDONUCLEASE/EXONUCLEASE/PHOSPHATASE FAMILY DOMAIN-CONTAINING PROTEIN 1"/>
    <property type="match status" value="1"/>
</dbReference>
<dbReference type="InterPro" id="IPR004509">
    <property type="entry name" value="Competence_ComEA_HhH"/>
</dbReference>
<protein>
    <submittedName>
        <fullName evidence="4">Competence protein ComEA</fullName>
    </submittedName>
</protein>
<dbReference type="GO" id="GO:0003677">
    <property type="term" value="F:DNA binding"/>
    <property type="evidence" value="ECO:0007669"/>
    <property type="project" value="InterPro"/>
</dbReference>
<dbReference type="PANTHER" id="PTHR21180:SF32">
    <property type="entry name" value="ENDONUCLEASE_EXONUCLEASE_PHOSPHATASE FAMILY DOMAIN-CONTAINING PROTEIN 1"/>
    <property type="match status" value="1"/>
</dbReference>
<dbReference type="OrthoDB" id="9790239at2"/>
<dbReference type="SUPFAM" id="SSF47781">
    <property type="entry name" value="RuvA domain 2-like"/>
    <property type="match status" value="1"/>
</dbReference>
<dbReference type="NCBIfam" id="TIGR00426">
    <property type="entry name" value="competence protein ComEA helix-hairpin-helix repeat region"/>
    <property type="match status" value="1"/>
</dbReference>
<organism evidence="4 5">
    <name type="scientific">Halolactibacillus miurensis</name>
    <dbReference type="NCBI Taxonomy" id="306541"/>
    <lineage>
        <taxon>Bacteria</taxon>
        <taxon>Bacillati</taxon>
        <taxon>Bacillota</taxon>
        <taxon>Bacilli</taxon>
        <taxon>Bacillales</taxon>
        <taxon>Bacillaceae</taxon>
        <taxon>Halolactibacillus</taxon>
    </lineage>
</organism>
<dbReference type="InterPro" id="IPR003583">
    <property type="entry name" value="Hlx-hairpin-Hlx_DNA-bd_motif"/>
</dbReference>
<dbReference type="AlphaFoldDB" id="A0A1I6PNT5"/>
<keyword evidence="6" id="KW-1185">Reference proteome</keyword>
<evidence type="ECO:0000256" key="1">
    <source>
        <dbReference type="SAM" id="Phobius"/>
    </source>
</evidence>
<dbReference type="InterPro" id="IPR010994">
    <property type="entry name" value="RuvA_2-like"/>
</dbReference>
<keyword evidence="1" id="KW-1133">Transmembrane helix</keyword>
<dbReference type="SMART" id="SM00278">
    <property type="entry name" value="HhH1"/>
    <property type="match status" value="2"/>
</dbReference>
<dbReference type="Proteomes" id="UP000321773">
    <property type="component" value="Unassembled WGS sequence"/>
</dbReference>
<dbReference type="GO" id="GO:0015628">
    <property type="term" value="P:protein secretion by the type II secretion system"/>
    <property type="evidence" value="ECO:0007669"/>
    <property type="project" value="TreeGrafter"/>
</dbReference>
<evidence type="ECO:0000313" key="3">
    <source>
        <dbReference type="EMBL" id="GEM03731.1"/>
    </source>
</evidence>
<proteinExistence type="predicted"/>
<name>A0A1I6PNT5_9BACI</name>
<dbReference type="Gene3D" id="3.10.560.10">
    <property type="entry name" value="Outer membrane lipoprotein wza domain like"/>
    <property type="match status" value="1"/>
</dbReference>
<dbReference type="RefSeq" id="WP_089852821.1">
    <property type="nucleotide sequence ID" value="NZ_BJWJ01000005.1"/>
</dbReference>
<feature type="domain" description="Helix-hairpin-helix DNA-binding motif class 1" evidence="2">
    <location>
        <begin position="158"/>
        <end position="177"/>
    </location>
</feature>
<evidence type="ECO:0000313" key="4">
    <source>
        <dbReference type="EMBL" id="SFS41705.1"/>
    </source>
</evidence>
<feature type="transmembrane region" description="Helical" evidence="1">
    <location>
        <begin position="7"/>
        <end position="26"/>
    </location>
</feature>
<dbReference type="GO" id="GO:0015627">
    <property type="term" value="C:type II protein secretion system complex"/>
    <property type="evidence" value="ECO:0007669"/>
    <property type="project" value="TreeGrafter"/>
</dbReference>
<dbReference type="Pfam" id="PF12836">
    <property type="entry name" value="HHH_3"/>
    <property type="match status" value="1"/>
</dbReference>
<dbReference type="EMBL" id="FPAI01000002">
    <property type="protein sequence ID" value="SFS41705.1"/>
    <property type="molecule type" value="Genomic_DNA"/>
</dbReference>
<dbReference type="Proteomes" id="UP000199139">
    <property type="component" value="Unassembled WGS sequence"/>
</dbReference>
<dbReference type="Pfam" id="PF10531">
    <property type="entry name" value="SLBB"/>
    <property type="match status" value="1"/>
</dbReference>
<evidence type="ECO:0000313" key="5">
    <source>
        <dbReference type="Proteomes" id="UP000199139"/>
    </source>
</evidence>
<accession>A0A1I6PNT5</accession>
<evidence type="ECO:0000313" key="6">
    <source>
        <dbReference type="Proteomes" id="UP000321773"/>
    </source>
</evidence>
<dbReference type="InterPro" id="IPR051675">
    <property type="entry name" value="Endo/Exo/Phosphatase_dom_1"/>
</dbReference>
<dbReference type="Gene3D" id="1.10.150.310">
    <property type="entry name" value="Tex RuvX-like domain-like"/>
    <property type="match status" value="1"/>
</dbReference>
<dbReference type="InterPro" id="IPR019554">
    <property type="entry name" value="Soluble_ligand-bd"/>
</dbReference>
<sequence>MGRINDYKWVIALVILLLFGTILILTKKEQALIETPLETEETSEDSLEHMMADAETEATENSVASKQAGSFMYVDVKGEVYQPGVYRVTEGMRILDVIEDAGGFSNDADVNQVNLAMKVYDEMVIYVPHENEVEEGEKLDLYPGQNHDKIRINEATIDELISLPGIGEKKAEAILQYIESNGPFQSPDDLTEVEGIGEKTVANFSDHIQVP</sequence>
<dbReference type="EMBL" id="BJWJ01000005">
    <property type="protein sequence ID" value="GEM03731.1"/>
    <property type="molecule type" value="Genomic_DNA"/>
</dbReference>